<reference evidence="4 5" key="1">
    <citation type="submission" date="2014-08" db="EMBL/GenBank/DDBJ databases">
        <title>Porphyromonas gulae strain:COT-052_OH3439 Genome sequencing.</title>
        <authorList>
            <person name="Wallis C."/>
            <person name="Deusch O."/>
            <person name="O'Flynn C."/>
            <person name="Davis I."/>
            <person name="Jospin G."/>
            <person name="Darling A.E."/>
            <person name="Coil D.A."/>
            <person name="Alexiev A."/>
            <person name="Horsfall A."/>
            <person name="Kirkwood N."/>
            <person name="Harris S."/>
            <person name="Eisen J.A."/>
        </authorList>
    </citation>
    <scope>NUCLEOTIDE SEQUENCE [LARGE SCALE GENOMIC DNA]</scope>
    <source>
        <strain evidence="5">COT-052 OH3439</strain>
    </source>
</reference>
<accession>A0A099X066</accession>
<feature type="domain" description="Nitroreductase" evidence="3">
    <location>
        <begin position="10"/>
        <end position="161"/>
    </location>
</feature>
<dbReference type="EMBL" id="JRAK01000011">
    <property type="protein sequence ID" value="KGN94628.1"/>
    <property type="molecule type" value="Genomic_DNA"/>
</dbReference>
<dbReference type="SUPFAM" id="SSF55469">
    <property type="entry name" value="FMN-dependent nitroreductase-like"/>
    <property type="match status" value="1"/>
</dbReference>
<comment type="caution">
    <text evidence="4">The sequence shown here is derived from an EMBL/GenBank/DDBJ whole genome shotgun (WGS) entry which is preliminary data.</text>
</comment>
<protein>
    <submittedName>
        <fullName evidence="4">Nitroreductase</fullName>
    </submittedName>
</protein>
<gene>
    <name evidence="4" type="ORF">HR15_00965</name>
</gene>
<evidence type="ECO:0000256" key="1">
    <source>
        <dbReference type="ARBA" id="ARBA00007118"/>
    </source>
</evidence>
<evidence type="ECO:0000259" key="3">
    <source>
        <dbReference type="Pfam" id="PF00881"/>
    </source>
</evidence>
<dbReference type="GeneID" id="57238792"/>
<organism evidence="4 5">
    <name type="scientific">Porphyromonas gulae</name>
    <dbReference type="NCBI Taxonomy" id="111105"/>
    <lineage>
        <taxon>Bacteria</taxon>
        <taxon>Pseudomonadati</taxon>
        <taxon>Bacteroidota</taxon>
        <taxon>Bacteroidia</taxon>
        <taxon>Bacteroidales</taxon>
        <taxon>Porphyromonadaceae</taxon>
        <taxon>Porphyromonas</taxon>
    </lineage>
</organism>
<proteinExistence type="inferred from homology"/>
<dbReference type="PANTHER" id="PTHR43673">
    <property type="entry name" value="NAD(P)H NITROREDUCTASE YDGI-RELATED"/>
    <property type="match status" value="1"/>
</dbReference>
<dbReference type="RefSeq" id="WP_018965875.1">
    <property type="nucleotide sequence ID" value="NZ_CALUCC010000163.1"/>
</dbReference>
<dbReference type="InterPro" id="IPR000415">
    <property type="entry name" value="Nitroreductase-like"/>
</dbReference>
<comment type="similarity">
    <text evidence="1">Belongs to the nitroreductase family.</text>
</comment>
<dbReference type="PANTHER" id="PTHR43673:SF10">
    <property type="entry name" value="NADH DEHYDROGENASE_NAD(P)H NITROREDUCTASE XCC3605-RELATED"/>
    <property type="match status" value="1"/>
</dbReference>
<keyword evidence="5" id="KW-1185">Reference proteome</keyword>
<name>A0A099X066_9PORP</name>
<dbReference type="InterPro" id="IPR029479">
    <property type="entry name" value="Nitroreductase"/>
</dbReference>
<evidence type="ECO:0000256" key="2">
    <source>
        <dbReference type="ARBA" id="ARBA00023002"/>
    </source>
</evidence>
<dbReference type="Pfam" id="PF00881">
    <property type="entry name" value="Nitroreductase"/>
    <property type="match status" value="1"/>
</dbReference>
<evidence type="ECO:0000313" key="4">
    <source>
        <dbReference type="EMBL" id="KGN94628.1"/>
    </source>
</evidence>
<sequence>MNPNDFYSLIEQRQSDRKFDPDRPVPEDVLERIIEAGRLSPSACNSQPWSFVVVTDPDTRRQLAEASSSRLLGMNHFTRQAPVHIVVVEEKANFTATIGGKMKKIHYANIDLGIAAAHITLAATAEGLGSCIIGWVNEAKIREILGIPSGRRVVMNIMLGYSADPHRAKKRKETSEILHREKW</sequence>
<dbReference type="Proteomes" id="UP000030146">
    <property type="component" value="Unassembled WGS sequence"/>
</dbReference>
<dbReference type="GO" id="GO:0016491">
    <property type="term" value="F:oxidoreductase activity"/>
    <property type="evidence" value="ECO:0007669"/>
    <property type="project" value="UniProtKB-KW"/>
</dbReference>
<dbReference type="AlphaFoldDB" id="A0A099X066"/>
<keyword evidence="2" id="KW-0560">Oxidoreductase</keyword>
<dbReference type="PATRIC" id="fig|111105.18.peg.1693"/>
<evidence type="ECO:0000313" key="5">
    <source>
        <dbReference type="Proteomes" id="UP000030146"/>
    </source>
</evidence>
<dbReference type="Gene3D" id="3.40.109.10">
    <property type="entry name" value="NADH Oxidase"/>
    <property type="match status" value="1"/>
</dbReference>